<organism evidence="2 3">
    <name type="scientific">Lolium multiflorum</name>
    <name type="common">Italian ryegrass</name>
    <name type="synonym">Lolium perenne subsp. multiflorum</name>
    <dbReference type="NCBI Taxonomy" id="4521"/>
    <lineage>
        <taxon>Eukaryota</taxon>
        <taxon>Viridiplantae</taxon>
        <taxon>Streptophyta</taxon>
        <taxon>Embryophyta</taxon>
        <taxon>Tracheophyta</taxon>
        <taxon>Spermatophyta</taxon>
        <taxon>Magnoliopsida</taxon>
        <taxon>Liliopsida</taxon>
        <taxon>Poales</taxon>
        <taxon>Poaceae</taxon>
        <taxon>BOP clade</taxon>
        <taxon>Pooideae</taxon>
        <taxon>Poodae</taxon>
        <taxon>Poeae</taxon>
        <taxon>Poeae Chloroplast Group 2 (Poeae type)</taxon>
        <taxon>Loliodinae</taxon>
        <taxon>Loliinae</taxon>
        <taxon>Lolium</taxon>
    </lineage>
</organism>
<name>A0AAD8W9M9_LOLMU</name>
<evidence type="ECO:0000313" key="3">
    <source>
        <dbReference type="Proteomes" id="UP001231189"/>
    </source>
</evidence>
<reference evidence="2" key="1">
    <citation type="submission" date="2023-07" db="EMBL/GenBank/DDBJ databases">
        <title>A chromosome-level genome assembly of Lolium multiflorum.</title>
        <authorList>
            <person name="Chen Y."/>
            <person name="Copetti D."/>
            <person name="Kolliker R."/>
            <person name="Studer B."/>
        </authorList>
    </citation>
    <scope>NUCLEOTIDE SEQUENCE</scope>
    <source>
        <strain evidence="2">02402/16</strain>
        <tissue evidence="2">Leaf</tissue>
    </source>
</reference>
<proteinExistence type="predicted"/>
<gene>
    <name evidence="2" type="ORF">QYE76_064024</name>
</gene>
<keyword evidence="3" id="KW-1185">Reference proteome</keyword>
<sequence>MAGANDGEAGARRLRRCCGPEGTAAASTSERPPAVARHCRNRRRGAESSEEDPDLASLDDIGGGGGSEVPTLEEALRTSRWRRRPAGGRGAGRVVAPAAGGGRDGARGGELSCEEARRAPRGGGSAAWRRRRRARRLARERSAAPCDVAEAMGIRTRSAQEEAVVSVAESQRALAAAVQAVAQASHAPADDGAPAGGGAVWRLRSLQLGLDEADVLSWHRIPCQCSTKCPGKSSAGFTVPPLPPPGA</sequence>
<comment type="caution">
    <text evidence="2">The sequence shown here is derived from an EMBL/GenBank/DDBJ whole genome shotgun (WGS) entry which is preliminary data.</text>
</comment>
<dbReference type="Proteomes" id="UP001231189">
    <property type="component" value="Unassembled WGS sequence"/>
</dbReference>
<evidence type="ECO:0000313" key="2">
    <source>
        <dbReference type="EMBL" id="KAK1646219.1"/>
    </source>
</evidence>
<protein>
    <submittedName>
        <fullName evidence="2">Uncharacterized protein</fullName>
    </submittedName>
</protein>
<feature type="region of interest" description="Disordered" evidence="1">
    <location>
        <begin position="1"/>
        <end position="130"/>
    </location>
</feature>
<dbReference type="EMBL" id="JAUUTY010000004">
    <property type="protein sequence ID" value="KAK1646219.1"/>
    <property type="molecule type" value="Genomic_DNA"/>
</dbReference>
<accession>A0AAD8W9M9</accession>
<dbReference type="AlphaFoldDB" id="A0AAD8W9M9"/>
<evidence type="ECO:0000256" key="1">
    <source>
        <dbReference type="SAM" id="MobiDB-lite"/>
    </source>
</evidence>